<feature type="compositionally biased region" description="Pro residues" evidence="11">
    <location>
        <begin position="727"/>
        <end position="756"/>
    </location>
</feature>
<feature type="domain" description="NolW-like" evidence="14">
    <location>
        <begin position="290"/>
        <end position="402"/>
    </location>
</feature>
<feature type="domain" description="NolW-like" evidence="14">
    <location>
        <begin position="216"/>
        <end position="286"/>
    </location>
</feature>
<dbReference type="PRINTS" id="PR01032">
    <property type="entry name" value="PHAGEIV"/>
</dbReference>
<evidence type="ECO:0000256" key="4">
    <source>
        <dbReference type="ARBA" id="ARBA00022452"/>
    </source>
</evidence>
<feature type="chain" id="PRO_5046984448" evidence="12">
    <location>
        <begin position="47"/>
        <end position="772"/>
    </location>
</feature>
<gene>
    <name evidence="16" type="primary">gspD</name>
    <name evidence="16" type="ORF">RY831_25855</name>
</gene>
<comment type="caution">
    <text evidence="16">The sequence shown here is derived from an EMBL/GenBank/DDBJ whole genome shotgun (WGS) entry which is preliminary data.</text>
</comment>
<evidence type="ECO:0000259" key="13">
    <source>
        <dbReference type="Pfam" id="PF00263"/>
    </source>
</evidence>
<feature type="domain" description="Type II/III secretion system secretin-like" evidence="13">
    <location>
        <begin position="492"/>
        <end position="659"/>
    </location>
</feature>
<feature type="domain" description="GspD-like N0" evidence="15">
    <location>
        <begin position="56"/>
        <end position="125"/>
    </location>
</feature>
<evidence type="ECO:0000256" key="7">
    <source>
        <dbReference type="ARBA" id="ARBA00022927"/>
    </source>
</evidence>
<feature type="compositionally biased region" description="Low complexity" evidence="11">
    <location>
        <begin position="757"/>
        <end position="772"/>
    </location>
</feature>
<comment type="similarity">
    <text evidence="2">Belongs to the bacterial secretin family. GSP D subfamily.</text>
</comment>
<feature type="domain" description="NolW-like" evidence="14">
    <location>
        <begin position="151"/>
        <end position="209"/>
    </location>
</feature>
<dbReference type="PANTHER" id="PTHR30332:SF24">
    <property type="entry name" value="SECRETIN GSPD-RELATED"/>
    <property type="match status" value="1"/>
</dbReference>
<dbReference type="InterPro" id="IPR001775">
    <property type="entry name" value="GspD/PilQ"/>
</dbReference>
<dbReference type="Pfam" id="PF21305">
    <property type="entry name" value="type_II_gspD_N0"/>
    <property type="match status" value="1"/>
</dbReference>
<keyword evidence="17" id="KW-1185">Reference proteome</keyword>
<dbReference type="PRINTS" id="PR00811">
    <property type="entry name" value="BCTERIALGSPD"/>
</dbReference>
<keyword evidence="6 12" id="KW-0732">Signal</keyword>
<dbReference type="InterPro" id="IPR050810">
    <property type="entry name" value="Bact_Secretion_Sys_Channel"/>
</dbReference>
<feature type="compositionally biased region" description="Polar residues" evidence="11">
    <location>
        <begin position="348"/>
        <end position="358"/>
    </location>
</feature>
<keyword evidence="4" id="KW-1134">Transmembrane beta strand</keyword>
<feature type="region of interest" description="Disordered" evidence="11">
    <location>
        <begin position="700"/>
        <end position="772"/>
    </location>
</feature>
<evidence type="ECO:0000259" key="14">
    <source>
        <dbReference type="Pfam" id="PF03958"/>
    </source>
</evidence>
<keyword evidence="7" id="KW-0653">Protein transport</keyword>
<evidence type="ECO:0000259" key="15">
    <source>
        <dbReference type="Pfam" id="PF21305"/>
    </source>
</evidence>
<dbReference type="Proteomes" id="UP001352263">
    <property type="component" value="Unassembled WGS sequence"/>
</dbReference>
<evidence type="ECO:0000256" key="9">
    <source>
        <dbReference type="ARBA" id="ARBA00023237"/>
    </source>
</evidence>
<dbReference type="InterPro" id="IPR013356">
    <property type="entry name" value="T2SS_GspD"/>
</dbReference>
<dbReference type="NCBIfam" id="TIGR02517">
    <property type="entry name" value="type_II_gspD"/>
    <property type="match status" value="1"/>
</dbReference>
<organism evidence="16 17">
    <name type="scientific">Noviherbaspirillum album</name>
    <dbReference type="NCBI Taxonomy" id="3080276"/>
    <lineage>
        <taxon>Bacteria</taxon>
        <taxon>Pseudomonadati</taxon>
        <taxon>Pseudomonadota</taxon>
        <taxon>Betaproteobacteria</taxon>
        <taxon>Burkholderiales</taxon>
        <taxon>Oxalobacteraceae</taxon>
        <taxon>Noviherbaspirillum</taxon>
    </lineage>
</organism>
<evidence type="ECO:0000256" key="10">
    <source>
        <dbReference type="RuleBase" id="RU004004"/>
    </source>
</evidence>
<feature type="compositionally biased region" description="Low complexity" evidence="11">
    <location>
        <begin position="317"/>
        <end position="343"/>
    </location>
</feature>
<evidence type="ECO:0000256" key="11">
    <source>
        <dbReference type="SAM" id="MobiDB-lite"/>
    </source>
</evidence>
<dbReference type="InterPro" id="IPR005644">
    <property type="entry name" value="NolW-like"/>
</dbReference>
<evidence type="ECO:0000256" key="8">
    <source>
        <dbReference type="ARBA" id="ARBA00023136"/>
    </source>
</evidence>
<evidence type="ECO:0000256" key="2">
    <source>
        <dbReference type="ARBA" id="ARBA00006980"/>
    </source>
</evidence>
<comment type="subcellular location">
    <subcellularLocation>
        <location evidence="1 10">Cell outer membrane</location>
    </subcellularLocation>
</comment>
<evidence type="ECO:0000313" key="17">
    <source>
        <dbReference type="Proteomes" id="UP001352263"/>
    </source>
</evidence>
<evidence type="ECO:0000256" key="3">
    <source>
        <dbReference type="ARBA" id="ARBA00022448"/>
    </source>
</evidence>
<accession>A0ABU6JGE6</accession>
<dbReference type="Pfam" id="PF00263">
    <property type="entry name" value="Secretin"/>
    <property type="match status" value="1"/>
</dbReference>
<dbReference type="Pfam" id="PF03958">
    <property type="entry name" value="Secretin_N"/>
    <property type="match status" value="3"/>
</dbReference>
<evidence type="ECO:0000256" key="12">
    <source>
        <dbReference type="SAM" id="SignalP"/>
    </source>
</evidence>
<feature type="signal peptide" evidence="12">
    <location>
        <begin position="1"/>
        <end position="46"/>
    </location>
</feature>
<dbReference type="InterPro" id="IPR004846">
    <property type="entry name" value="T2SS/T3SS_dom"/>
</dbReference>
<feature type="region of interest" description="Disordered" evidence="11">
    <location>
        <begin position="314"/>
        <end position="366"/>
    </location>
</feature>
<protein>
    <submittedName>
        <fullName evidence="16">Type II secretion system secretin GspD</fullName>
    </submittedName>
</protein>
<evidence type="ECO:0000256" key="6">
    <source>
        <dbReference type="ARBA" id="ARBA00022729"/>
    </source>
</evidence>
<dbReference type="PANTHER" id="PTHR30332">
    <property type="entry name" value="PROBABLE GENERAL SECRETION PATHWAY PROTEIN D"/>
    <property type="match status" value="1"/>
</dbReference>
<name>A0ABU6JGE6_9BURK</name>
<sequence length="772" mass="81069">MKKNRSAETFQRTTKKSAAGLTAPWRRVSAAALLMCAMAGMPNVNAQDPSSNQATLNFVGAEIESVVKAIGHYTRTTFIIDPRVRGTINLVSEKPVSKQQALQMLASSLRLQGFAMVRSGDVTKVVPEADAKLQAGPIQTTGDVRGDQIATQIFRLNYESAANLVQVLRPLISPNNTINVNPGNNSIVITDYADNLKRLSRIIAALDSPAVGDLDVVPVRNAVATDVAMMVNRLLEQTGPAAGGDAGRVSVLADTRTNSLIVRAPSVARANLAKSLIAKLDQQTSQPGNVHVVYLRNADAVRLAQTLRAVVASDPNSQASLGTQQQPQQPQQPQQVSPGSQAQLGQGALNQNTQSASPLPTGGAGGFIQADPATNALIITASEAVYRNLRTVIDQLDARRAQIYVETLIVEVSADRAAELGIQWAGLSGDATSSYRVGGATGFTTQGGGNNLISQAISQVAEGTPLPPGNGLNLGIFRQVGGSLTLGVLARALESEGNANILSMPNLITLDNEEARIIVGQNVPFVTGQFTTAASGGSAGVNPFQTIERKDVGLSLRVRPQVSEGGTVKMAIYQETSNIQPTSNASDIITNKRSIETNVLVDDGQIIVLGGLIEDRVTDGVEQVPGLGDLPVVGNLFKYRNRSGRKTNLMVFLKPTVLRTNEQSINVAADRYDYIRNVQGNAQSTHPLLLRDVNTPVVPPLQNGRPVGGGVVNVDPRAQTPAGTVDSPPPLSPNQAPPVPPEPAPAPSQGPVPGAPVPGSGPQQGAPATNRQ</sequence>
<dbReference type="EMBL" id="JAWIIV010000033">
    <property type="protein sequence ID" value="MEC4722595.1"/>
    <property type="molecule type" value="Genomic_DNA"/>
</dbReference>
<keyword evidence="3 10" id="KW-0813">Transport</keyword>
<keyword evidence="9" id="KW-0998">Cell outer membrane</keyword>
<dbReference type="InterPro" id="IPR049371">
    <property type="entry name" value="GspD-like_N0"/>
</dbReference>
<evidence type="ECO:0000256" key="1">
    <source>
        <dbReference type="ARBA" id="ARBA00004442"/>
    </source>
</evidence>
<evidence type="ECO:0000313" key="16">
    <source>
        <dbReference type="EMBL" id="MEC4722595.1"/>
    </source>
</evidence>
<reference evidence="16 17" key="1">
    <citation type="submission" date="2023-10" db="EMBL/GenBank/DDBJ databases">
        <title>Noviherbaspirillum sp. CPCC 100848 genome assembly.</title>
        <authorList>
            <person name="Li X.Y."/>
            <person name="Fang X.M."/>
        </authorList>
    </citation>
    <scope>NUCLEOTIDE SEQUENCE [LARGE SCALE GENOMIC DNA]</scope>
    <source>
        <strain evidence="16 17">CPCC 100848</strain>
    </source>
</reference>
<dbReference type="Gene3D" id="3.30.1370.120">
    <property type="match status" value="3"/>
</dbReference>
<evidence type="ECO:0000256" key="5">
    <source>
        <dbReference type="ARBA" id="ARBA00022692"/>
    </source>
</evidence>
<proteinExistence type="inferred from homology"/>
<keyword evidence="8" id="KW-0472">Membrane</keyword>
<keyword evidence="5" id="KW-0812">Transmembrane</keyword>
<dbReference type="InterPro" id="IPR038591">
    <property type="entry name" value="NolW-like_sf"/>
</dbReference>